<organism evidence="1 2">
    <name type="scientific">Prauserella rugosa</name>
    <dbReference type="NCBI Taxonomy" id="43354"/>
    <lineage>
        <taxon>Bacteria</taxon>
        <taxon>Bacillati</taxon>
        <taxon>Actinomycetota</taxon>
        <taxon>Actinomycetes</taxon>
        <taxon>Pseudonocardiales</taxon>
        <taxon>Pseudonocardiaceae</taxon>
        <taxon>Prauserella</taxon>
    </lineage>
</organism>
<name>A0A660C6S6_9PSEU</name>
<sequence length="145" mass="16443">MTRQVSVSRTVPAPASEIFALLTDPAQHPILDGSGTVRAAREGNPATLELGSRFAMDMKLGARYRITNTVVEYEQDRLIAWRHFYGHRWRWELSPHEDGTTEVTETFDWAPSLVPFLMDRTPIPRRNKAAIAKTLERLVGHFAAQ</sequence>
<dbReference type="OrthoDB" id="6624781at2"/>
<accession>A0A660C6S6</accession>
<keyword evidence="2" id="KW-1185">Reference proteome</keyword>
<dbReference type="EMBL" id="VLJV01000001">
    <property type="protein sequence ID" value="TWH19046.1"/>
    <property type="molecule type" value="Genomic_DNA"/>
</dbReference>
<evidence type="ECO:0000313" key="2">
    <source>
        <dbReference type="Proteomes" id="UP000317303"/>
    </source>
</evidence>
<dbReference type="InterPro" id="IPR019587">
    <property type="entry name" value="Polyketide_cyclase/dehydratase"/>
</dbReference>
<comment type="caution">
    <text evidence="1">The sequence shown here is derived from an EMBL/GenBank/DDBJ whole genome shotgun (WGS) entry which is preliminary data.</text>
</comment>
<reference evidence="1 2" key="1">
    <citation type="submission" date="2019-07" db="EMBL/GenBank/DDBJ databases">
        <title>R&amp;d 2014.</title>
        <authorList>
            <person name="Klenk H.-P."/>
        </authorList>
    </citation>
    <scope>NUCLEOTIDE SEQUENCE [LARGE SCALE GENOMIC DNA]</scope>
    <source>
        <strain evidence="1 2">DSM 43194</strain>
    </source>
</reference>
<protein>
    <submittedName>
        <fullName evidence="1">Uncharacterized protein YndB with AHSA1/START domain</fullName>
    </submittedName>
</protein>
<dbReference type="InterPro" id="IPR023393">
    <property type="entry name" value="START-like_dom_sf"/>
</dbReference>
<dbReference type="Gene3D" id="3.30.530.20">
    <property type="match status" value="1"/>
</dbReference>
<dbReference type="Pfam" id="PF10604">
    <property type="entry name" value="Polyketide_cyc2"/>
    <property type="match status" value="1"/>
</dbReference>
<dbReference type="RefSeq" id="WP_030533418.1">
    <property type="nucleotide sequence ID" value="NZ_JOIJ01000014.1"/>
</dbReference>
<dbReference type="Proteomes" id="UP000317303">
    <property type="component" value="Unassembled WGS sequence"/>
</dbReference>
<evidence type="ECO:0000313" key="1">
    <source>
        <dbReference type="EMBL" id="TWH19046.1"/>
    </source>
</evidence>
<proteinExistence type="predicted"/>
<gene>
    <name evidence="1" type="ORF">JD82_00868</name>
</gene>
<dbReference type="SUPFAM" id="SSF55961">
    <property type="entry name" value="Bet v1-like"/>
    <property type="match status" value="1"/>
</dbReference>
<dbReference type="AlphaFoldDB" id="A0A660C6S6"/>